<reference evidence="1" key="1">
    <citation type="submission" date="2022-07" db="EMBL/GenBank/DDBJ databases">
        <title>Genome Sequence of Lecanicillium saksenae.</title>
        <authorList>
            <person name="Buettner E."/>
        </authorList>
    </citation>
    <scope>NUCLEOTIDE SEQUENCE</scope>
    <source>
        <strain evidence="1">VT-O1</strain>
    </source>
</reference>
<evidence type="ECO:0000313" key="2">
    <source>
        <dbReference type="Proteomes" id="UP001148737"/>
    </source>
</evidence>
<evidence type="ECO:0000313" key="1">
    <source>
        <dbReference type="EMBL" id="KAJ3475727.1"/>
    </source>
</evidence>
<protein>
    <submittedName>
        <fullName evidence="1">Uncharacterized protein</fullName>
    </submittedName>
</protein>
<dbReference type="Proteomes" id="UP001148737">
    <property type="component" value="Unassembled WGS sequence"/>
</dbReference>
<comment type="caution">
    <text evidence="1">The sequence shown here is derived from an EMBL/GenBank/DDBJ whole genome shotgun (WGS) entry which is preliminary data.</text>
</comment>
<accession>A0ACC1QG94</accession>
<keyword evidence="2" id="KW-1185">Reference proteome</keyword>
<sequence length="152" mass="16863">MADKAKERIDALGKQLGLPEIKRKAGPSNALRLEGKVAIITGANSPMGIGRATAHQYAESGARAIYICDFDATHLENHKKQINAAYPNVDVHVRQFDAGDEAKVKAVVDDAMEKYKRLDIFFANAGIIGKYGAFSDYNEQEFMEVMRTNSWR</sequence>
<dbReference type="EMBL" id="JANAKD010001910">
    <property type="protein sequence ID" value="KAJ3475727.1"/>
    <property type="molecule type" value="Genomic_DNA"/>
</dbReference>
<gene>
    <name evidence="1" type="ORF">NLG97_g9358</name>
</gene>
<organism evidence="1 2">
    <name type="scientific">Lecanicillium saksenae</name>
    <dbReference type="NCBI Taxonomy" id="468837"/>
    <lineage>
        <taxon>Eukaryota</taxon>
        <taxon>Fungi</taxon>
        <taxon>Dikarya</taxon>
        <taxon>Ascomycota</taxon>
        <taxon>Pezizomycotina</taxon>
        <taxon>Sordariomycetes</taxon>
        <taxon>Hypocreomycetidae</taxon>
        <taxon>Hypocreales</taxon>
        <taxon>Cordycipitaceae</taxon>
        <taxon>Lecanicillium</taxon>
    </lineage>
</organism>
<name>A0ACC1QG94_9HYPO</name>
<proteinExistence type="predicted"/>